<protein>
    <submittedName>
        <fullName evidence="1">MmcQ family protein</fullName>
    </submittedName>
</protein>
<dbReference type="Proteomes" id="UP000217349">
    <property type="component" value="Chromosome"/>
</dbReference>
<organism evidence="1 2">
    <name type="scientific">Sulfurospirillum diekertiae</name>
    <dbReference type="NCBI Taxonomy" id="1854492"/>
    <lineage>
        <taxon>Bacteria</taxon>
        <taxon>Pseudomonadati</taxon>
        <taxon>Campylobacterota</taxon>
        <taxon>Epsilonproteobacteria</taxon>
        <taxon>Campylobacterales</taxon>
        <taxon>Sulfurospirillaceae</taxon>
        <taxon>Sulfurospirillum</taxon>
    </lineage>
</organism>
<dbReference type="PANTHER" id="PTHR35145:SF1">
    <property type="entry name" value="CYTOPLASMIC PROTEIN"/>
    <property type="match status" value="1"/>
</dbReference>
<dbReference type="PANTHER" id="PTHR35145">
    <property type="entry name" value="CYTOPLASMIC PROTEIN-RELATED"/>
    <property type="match status" value="1"/>
</dbReference>
<dbReference type="SUPFAM" id="SSF142906">
    <property type="entry name" value="YjbR-like"/>
    <property type="match status" value="1"/>
</dbReference>
<dbReference type="KEGG" id="sulj:SJPD1_2371"/>
<dbReference type="InterPro" id="IPR058532">
    <property type="entry name" value="YjbR/MT2646/Rv2570-like"/>
</dbReference>
<sequence>MTMKTAVGANKMTFEILNNYCLSHIGAIKEYPFDNTTAVYKVGDKIFALIDEASNAPRINLKCDPYYARELREMYENVIAGYHMNKRHWNTVICEDDIDETLIFEWVDDSYDLVFSSLSKKMQSFIRDS</sequence>
<dbReference type="EMBL" id="CP023275">
    <property type="protein sequence ID" value="ATB70467.1"/>
    <property type="molecule type" value="Genomic_DNA"/>
</dbReference>
<dbReference type="InterPro" id="IPR038056">
    <property type="entry name" value="YjbR-like_sf"/>
</dbReference>
<dbReference type="Pfam" id="PF04237">
    <property type="entry name" value="YjbR"/>
    <property type="match status" value="1"/>
</dbReference>
<accession>A0A290HGB3</accession>
<gene>
    <name evidence="1" type="ORF">SJPD1_2371</name>
</gene>
<dbReference type="AlphaFoldDB" id="A0A290HGB3"/>
<dbReference type="InterPro" id="IPR007351">
    <property type="entry name" value="YjbR"/>
</dbReference>
<evidence type="ECO:0000313" key="2">
    <source>
        <dbReference type="Proteomes" id="UP000217349"/>
    </source>
</evidence>
<evidence type="ECO:0000313" key="1">
    <source>
        <dbReference type="EMBL" id="ATB70467.1"/>
    </source>
</evidence>
<reference evidence="2" key="1">
    <citation type="submission" date="2017-09" db="EMBL/GenBank/DDBJ databases">
        <title>The complete genome of Sulfurospirillum sp. JPD-1.</title>
        <authorList>
            <person name="Goris T."/>
        </authorList>
    </citation>
    <scope>NUCLEOTIDE SEQUENCE [LARGE SCALE GENOMIC DNA]</scope>
    <source>
        <strain evidence="2">JPD-1</strain>
    </source>
</reference>
<name>A0A290HGB3_9BACT</name>
<dbReference type="Gene3D" id="3.90.1150.30">
    <property type="match status" value="1"/>
</dbReference>
<proteinExistence type="predicted"/>